<proteinExistence type="predicted"/>
<feature type="region of interest" description="Disordered" evidence="1">
    <location>
        <begin position="280"/>
        <end position="577"/>
    </location>
</feature>
<keyword evidence="2" id="KW-1133">Transmembrane helix</keyword>
<evidence type="ECO:0000256" key="1">
    <source>
        <dbReference type="SAM" id="MobiDB-lite"/>
    </source>
</evidence>
<evidence type="ECO:0000313" key="5">
    <source>
        <dbReference type="Proteomes" id="UP001374535"/>
    </source>
</evidence>
<protein>
    <recommendedName>
        <fullName evidence="3">DUF1421 domain-containing protein</fullName>
    </recommendedName>
</protein>
<feature type="compositionally biased region" description="Polar residues" evidence="1">
    <location>
        <begin position="367"/>
        <end position="381"/>
    </location>
</feature>
<organism evidence="4 5">
    <name type="scientific">Vigna mungo</name>
    <name type="common">Black gram</name>
    <name type="synonym">Phaseolus mungo</name>
    <dbReference type="NCBI Taxonomy" id="3915"/>
    <lineage>
        <taxon>Eukaryota</taxon>
        <taxon>Viridiplantae</taxon>
        <taxon>Streptophyta</taxon>
        <taxon>Embryophyta</taxon>
        <taxon>Tracheophyta</taxon>
        <taxon>Spermatophyta</taxon>
        <taxon>Magnoliopsida</taxon>
        <taxon>eudicotyledons</taxon>
        <taxon>Gunneridae</taxon>
        <taxon>Pentapetalae</taxon>
        <taxon>rosids</taxon>
        <taxon>fabids</taxon>
        <taxon>Fabales</taxon>
        <taxon>Fabaceae</taxon>
        <taxon>Papilionoideae</taxon>
        <taxon>50 kb inversion clade</taxon>
        <taxon>NPAAA clade</taxon>
        <taxon>indigoferoid/millettioid clade</taxon>
        <taxon>Phaseoleae</taxon>
        <taxon>Vigna</taxon>
    </lineage>
</organism>
<feature type="compositionally biased region" description="Pro residues" evidence="1">
    <location>
        <begin position="320"/>
        <end position="342"/>
    </location>
</feature>
<feature type="transmembrane region" description="Helical" evidence="2">
    <location>
        <begin position="118"/>
        <end position="144"/>
    </location>
</feature>
<feature type="compositionally biased region" description="Polar residues" evidence="1">
    <location>
        <begin position="280"/>
        <end position="292"/>
    </location>
</feature>
<dbReference type="PANTHER" id="PTHR31805:SF14">
    <property type="entry name" value="RECEPTOR-LIKE KINASE, PUTATIVE (DUF1421)-RELATED"/>
    <property type="match status" value="1"/>
</dbReference>
<keyword evidence="2" id="KW-0812">Transmembrane</keyword>
<feature type="domain" description="DUF1421" evidence="3">
    <location>
        <begin position="578"/>
        <end position="621"/>
    </location>
</feature>
<dbReference type="PANTHER" id="PTHR31805">
    <property type="entry name" value="RECEPTOR-LIKE KINASE, PUTATIVE (DUF1421)-RELATED"/>
    <property type="match status" value="1"/>
</dbReference>
<feature type="compositionally biased region" description="Pro residues" evidence="1">
    <location>
        <begin position="403"/>
        <end position="429"/>
    </location>
</feature>
<feature type="region of interest" description="Disordered" evidence="1">
    <location>
        <begin position="1"/>
        <end position="23"/>
    </location>
</feature>
<dbReference type="InterPro" id="IPR010820">
    <property type="entry name" value="DUF1421"/>
</dbReference>
<feature type="compositionally biased region" description="Low complexity" evidence="1">
    <location>
        <begin position="293"/>
        <end position="307"/>
    </location>
</feature>
<accession>A0AAQ3NSZ0</accession>
<dbReference type="AlphaFoldDB" id="A0AAQ3NSZ0"/>
<name>A0AAQ3NSZ0_VIGMU</name>
<feature type="compositionally biased region" description="Pro residues" evidence="1">
    <location>
        <begin position="465"/>
        <end position="475"/>
    </location>
</feature>
<dbReference type="Proteomes" id="UP001374535">
    <property type="component" value="Chromosome 4"/>
</dbReference>
<feature type="compositionally biased region" description="Low complexity" evidence="1">
    <location>
        <begin position="393"/>
        <end position="402"/>
    </location>
</feature>
<keyword evidence="5" id="KW-1185">Reference proteome</keyword>
<reference evidence="4 5" key="1">
    <citation type="journal article" date="2023" name="Life. Sci Alliance">
        <title>Evolutionary insights into 3D genome organization and epigenetic landscape of Vigna mungo.</title>
        <authorList>
            <person name="Junaid A."/>
            <person name="Singh B."/>
            <person name="Bhatia S."/>
        </authorList>
    </citation>
    <scope>NUCLEOTIDE SEQUENCE [LARGE SCALE GENOMIC DNA]</scope>
    <source>
        <strain evidence="4">Urdbean</strain>
    </source>
</reference>
<dbReference type="EMBL" id="CP144697">
    <property type="protein sequence ID" value="WVZ15260.1"/>
    <property type="molecule type" value="Genomic_DNA"/>
</dbReference>
<evidence type="ECO:0000259" key="3">
    <source>
        <dbReference type="Pfam" id="PF07223"/>
    </source>
</evidence>
<sequence>MNTTPFMDKQIMDLTHGSSTVQQHSKDFIDLMKHEPPQQQNHHREEDDDEEEEENARGNGINKDDIIPSYDFQPIRPLASSSYDSAPNFGAAFSRPWNSDSNSKVTFPNCSFAFKPRFFLSLTFLLIRCCVGGVITPCTVIVVLSSQILCIHPYFVQNYSSLDSLEPAKVIVEKDRSASDASMLSDIDRTMKKHMDNMLNVLEGVSARLTQLETRTHHLENSVDDLKVSVGNNHGSTDGKLRQLENILREVQSGVLTIKDKQDIMQAQLQLAKLQVSNTNQKSEAQSNTTTDPVQQAVPAPVQSQPQLPTPANLPQSIPVIPPPNAPPQPPPQQGLPPPPQVQLPSQFPPNQIQAAPPRDPYFPAPVQSQETPNQQYQLPLSQPPHTHPGAAPHQQYQQTPHPQYPQPPPHVPQQQPPPHVPQQQPPSHPSMNPSQLQPPLGHHVEEQPPYPPQNYPPNVRQPPSQSPTGPPPPQQFYGAPSHSYEPPSSRPSSGYSSGYGSLSGSGPAEQYRYGGPPQYGGNPALKPPQLPTASVSPSGGSGYPQLPTARILPQALPTASAVSGSSGSAGTGGRVSVDDVVDKVANMGFPRDHVRATVRKLTENGQSVDLNAVLDKLMNDGEVQPPRSWFGR</sequence>
<feature type="compositionally biased region" description="Low complexity" evidence="1">
    <location>
        <begin position="481"/>
        <end position="522"/>
    </location>
</feature>
<gene>
    <name evidence="4" type="ORF">V8G54_012826</name>
</gene>
<keyword evidence="2" id="KW-0472">Membrane</keyword>
<evidence type="ECO:0000313" key="4">
    <source>
        <dbReference type="EMBL" id="WVZ15260.1"/>
    </source>
</evidence>
<feature type="region of interest" description="Disordered" evidence="1">
    <location>
        <begin position="35"/>
        <end position="69"/>
    </location>
</feature>
<evidence type="ECO:0000256" key="2">
    <source>
        <dbReference type="SAM" id="Phobius"/>
    </source>
</evidence>
<dbReference type="Pfam" id="PF07223">
    <property type="entry name" value="DUF1421"/>
    <property type="match status" value="1"/>
</dbReference>